<proteinExistence type="predicted"/>
<dbReference type="InterPro" id="IPR014974">
    <property type="entry name" value="DUF1833"/>
</dbReference>
<comment type="caution">
    <text evidence="1">The sequence shown here is derived from an EMBL/GenBank/DDBJ whole genome shotgun (WGS) entry which is preliminary data.</text>
</comment>
<dbReference type="RefSeq" id="WP_129971454.1">
    <property type="nucleotide sequence ID" value="NZ_JACCEW010000008.1"/>
</dbReference>
<protein>
    <submittedName>
        <fullName evidence="1">DUF1833 family protein</fullName>
    </submittedName>
</protein>
<dbReference type="Pfam" id="PF08875">
    <property type="entry name" value="DUF1833"/>
    <property type="match status" value="1"/>
</dbReference>
<dbReference type="OrthoDB" id="8638526at2"/>
<evidence type="ECO:0000313" key="2">
    <source>
        <dbReference type="Proteomes" id="UP000580517"/>
    </source>
</evidence>
<organism evidence="1 2">
    <name type="scientific">Allopusillimonas soli</name>
    <dbReference type="NCBI Taxonomy" id="659016"/>
    <lineage>
        <taxon>Bacteria</taxon>
        <taxon>Pseudomonadati</taxon>
        <taxon>Pseudomonadota</taxon>
        <taxon>Betaproteobacteria</taxon>
        <taxon>Burkholderiales</taxon>
        <taxon>Alcaligenaceae</taxon>
        <taxon>Allopusillimonas</taxon>
    </lineage>
</organism>
<accession>A0A853FLT8</accession>
<reference evidence="1 2" key="1">
    <citation type="submission" date="2020-07" db="EMBL/GenBank/DDBJ databases">
        <title>Taxonomic revisions and descriptions of new bacterial species based on genomic comparisons in the high-G+C-content subgroup of the family Alcaligenaceae.</title>
        <authorList>
            <person name="Szabo A."/>
            <person name="Felfoldi T."/>
        </authorList>
    </citation>
    <scope>NUCLEOTIDE SEQUENCE [LARGE SCALE GENOMIC DNA]</scope>
    <source>
        <strain evidence="1 2">DSM 25264</strain>
    </source>
</reference>
<gene>
    <name evidence="1" type="ORF">H0A68_18480</name>
</gene>
<dbReference type="AlphaFoldDB" id="A0A853FLT8"/>
<sequence>MSYSKAGRRNLLATSADEPLLQLIEITHPDLAEPARFVNDNENIVVEGHTFFATAFTLIKPDDVDQQTPKAQLSVDNVGRELTQWLEYSNGGKGARCRILAVLRSSNEEYATDYFAQDYTLASNPDIEFDMTLDLSGIHINNAQVSSDLGFQNTLMQPAVTMRFDPLTTPGAY</sequence>
<dbReference type="Proteomes" id="UP000580517">
    <property type="component" value="Unassembled WGS sequence"/>
</dbReference>
<keyword evidence="2" id="KW-1185">Reference proteome</keyword>
<evidence type="ECO:0000313" key="1">
    <source>
        <dbReference type="EMBL" id="NYT38866.1"/>
    </source>
</evidence>
<name>A0A853FLT8_9BURK</name>
<dbReference type="EMBL" id="JACCEW010000008">
    <property type="protein sequence ID" value="NYT38866.1"/>
    <property type="molecule type" value="Genomic_DNA"/>
</dbReference>